<dbReference type="SMART" id="SM00646">
    <property type="entry name" value="Ami_3"/>
    <property type="match status" value="1"/>
</dbReference>
<evidence type="ECO:0000256" key="1">
    <source>
        <dbReference type="ARBA" id="ARBA00022801"/>
    </source>
</evidence>
<sequence length="202" mass="22391">MSNSPYILGNTYHNLRKLQSAHGGNDPGKVGANSVKEKDVNLQIAMKTKKLLENEGVRVIMTRDKDQDLAGDSDHNRKVQDMKARVKLINDAMPALTVSIHQNSYQDPAVKGAQVFYYSHSKEAERAAEILKQALLTVEESGTREKKAADSYYLLKKTEVPVVIVECGFLSNPEEAKRLTDSAYQKELAKAVAKGILTCLNE</sequence>
<dbReference type="EMBL" id="JAAITX010000005">
    <property type="protein sequence ID" value="NVH58745.1"/>
    <property type="molecule type" value="Genomic_DNA"/>
</dbReference>
<reference evidence="5 6" key="1">
    <citation type="journal article" date="2020" name="Cell Host Microbe">
        <title>Functional and Genomic Variation between Human-Derived Isolates of Lachnospiraceae Reveals Inter- and Intra-Species Diversity.</title>
        <authorList>
            <person name="Sorbara M.T."/>
            <person name="Littmann E.R."/>
            <person name="Fontana E."/>
            <person name="Moody T.U."/>
            <person name="Kohout C.E."/>
            <person name="Gjonbalaj M."/>
            <person name="Eaton V."/>
            <person name="Seok R."/>
            <person name="Leiner I.M."/>
            <person name="Pamer E.G."/>
        </authorList>
    </citation>
    <scope>NUCLEOTIDE SEQUENCE [LARGE SCALE GENOMIC DNA]</scope>
    <source>
        <strain evidence="4 5">MSK.17.11</strain>
        <strain evidence="3 6">MSK.17.38</strain>
    </source>
</reference>
<evidence type="ECO:0000313" key="4">
    <source>
        <dbReference type="EMBL" id="NVH58745.1"/>
    </source>
</evidence>
<dbReference type="Pfam" id="PF01520">
    <property type="entry name" value="Amidase_3"/>
    <property type="match status" value="1"/>
</dbReference>
<dbReference type="CDD" id="cd02696">
    <property type="entry name" value="MurNAc-LAA"/>
    <property type="match status" value="1"/>
</dbReference>
<evidence type="ECO:0000313" key="3">
    <source>
        <dbReference type="EMBL" id="NSK14971.1"/>
    </source>
</evidence>
<accession>A0A850HHN8</accession>
<comment type="caution">
    <text evidence="4">The sequence shown here is derived from an EMBL/GenBank/DDBJ whole genome shotgun (WGS) entry which is preliminary data.</text>
</comment>
<protein>
    <submittedName>
        <fullName evidence="4">N-acetylmuramoyl-L-alanine amidase</fullName>
    </submittedName>
</protein>
<dbReference type="GO" id="GO:0008745">
    <property type="term" value="F:N-acetylmuramoyl-L-alanine amidase activity"/>
    <property type="evidence" value="ECO:0007669"/>
    <property type="project" value="InterPro"/>
</dbReference>
<dbReference type="SUPFAM" id="SSF53187">
    <property type="entry name" value="Zn-dependent exopeptidases"/>
    <property type="match status" value="1"/>
</dbReference>
<dbReference type="PANTHER" id="PTHR30404:SF0">
    <property type="entry name" value="N-ACETYLMURAMOYL-L-ALANINE AMIDASE AMIC"/>
    <property type="match status" value="1"/>
</dbReference>
<dbReference type="Proteomes" id="UP000528555">
    <property type="component" value="Unassembled WGS sequence"/>
</dbReference>
<reference evidence="4" key="2">
    <citation type="submission" date="2020-02" db="EMBL/GenBank/DDBJ databases">
        <authorList>
            <person name="Littmann E."/>
            <person name="Sorbara M."/>
        </authorList>
    </citation>
    <scope>NUCLEOTIDE SEQUENCE</scope>
    <source>
        <strain evidence="4">MSK.17.11</strain>
        <strain evidence="3">MSK.17.38</strain>
    </source>
</reference>
<dbReference type="Gene3D" id="3.40.630.40">
    <property type="entry name" value="Zn-dependent exopeptidases"/>
    <property type="match status" value="1"/>
</dbReference>
<evidence type="ECO:0000313" key="6">
    <source>
        <dbReference type="Proteomes" id="UP000701680"/>
    </source>
</evidence>
<gene>
    <name evidence="4" type="ORF">G5A66_08820</name>
    <name evidence="3" type="ORF">G5A75_08840</name>
</gene>
<feature type="domain" description="MurNAc-LAA" evidence="2">
    <location>
        <begin position="86"/>
        <end position="197"/>
    </location>
</feature>
<dbReference type="GO" id="GO:0009253">
    <property type="term" value="P:peptidoglycan catabolic process"/>
    <property type="evidence" value="ECO:0007669"/>
    <property type="project" value="InterPro"/>
</dbReference>
<keyword evidence="1" id="KW-0378">Hydrolase</keyword>
<dbReference type="EMBL" id="JAAIUO010000005">
    <property type="protein sequence ID" value="NSK14971.1"/>
    <property type="molecule type" value="Genomic_DNA"/>
</dbReference>
<proteinExistence type="predicted"/>
<dbReference type="PANTHER" id="PTHR30404">
    <property type="entry name" value="N-ACETYLMURAMOYL-L-ALANINE AMIDASE"/>
    <property type="match status" value="1"/>
</dbReference>
<evidence type="ECO:0000259" key="2">
    <source>
        <dbReference type="SMART" id="SM00646"/>
    </source>
</evidence>
<dbReference type="Proteomes" id="UP000701680">
    <property type="component" value="Unassembled WGS sequence"/>
</dbReference>
<keyword evidence="5" id="KW-1185">Reference proteome</keyword>
<dbReference type="AlphaFoldDB" id="A0A850HHN8"/>
<dbReference type="InterPro" id="IPR050695">
    <property type="entry name" value="N-acetylmuramoyl_amidase_3"/>
</dbReference>
<name>A0A850HHN8_9FIRM</name>
<dbReference type="GO" id="GO:0030288">
    <property type="term" value="C:outer membrane-bounded periplasmic space"/>
    <property type="evidence" value="ECO:0007669"/>
    <property type="project" value="TreeGrafter"/>
</dbReference>
<evidence type="ECO:0000313" key="5">
    <source>
        <dbReference type="Proteomes" id="UP000528555"/>
    </source>
</evidence>
<dbReference type="InterPro" id="IPR002508">
    <property type="entry name" value="MurNAc-LAA_cat"/>
</dbReference>
<organism evidence="4 5">
    <name type="scientific">Dorea phocaeensis</name>
    <dbReference type="NCBI Taxonomy" id="2040291"/>
    <lineage>
        <taxon>Bacteria</taxon>
        <taxon>Bacillati</taxon>
        <taxon>Bacillota</taxon>
        <taxon>Clostridia</taxon>
        <taxon>Lachnospirales</taxon>
        <taxon>Lachnospiraceae</taxon>
        <taxon>Dorea</taxon>
    </lineage>
</organism>